<reference evidence="1 3" key="1">
    <citation type="submission" date="2024-02" db="EMBL/GenBank/DDBJ databases">
        <authorList>
            <person name="Daric V."/>
            <person name="Darras S."/>
        </authorList>
    </citation>
    <scope>NUCLEOTIDE SEQUENCE [LARGE SCALE GENOMIC DNA]</scope>
</reference>
<proteinExistence type="predicted"/>
<dbReference type="EMBL" id="CAWYQH010000057">
    <property type="protein sequence ID" value="CAK8678557.1"/>
    <property type="molecule type" value="Genomic_DNA"/>
</dbReference>
<accession>A0ABP0EVV5</accession>
<keyword evidence="3" id="KW-1185">Reference proteome</keyword>
<comment type="caution">
    <text evidence="1">The sequence shown here is derived from an EMBL/GenBank/DDBJ whole genome shotgun (WGS) entry which is preliminary data.</text>
</comment>
<name>A0ABP0EVV5_CLALP</name>
<gene>
    <name evidence="1" type="ORF">CVLEPA_LOCUS598</name>
    <name evidence="2" type="ORF">CVLEPA_LOCUS8477</name>
</gene>
<sequence length="219" mass="24381">MLLETVSERRFWNSGTMPMNELLQFTITTGLQFTITALARQAISQMKVNMGELSASTSNVIGSVSRDLEPGVLMALPKKQSLKRTLQRKRRDMLTAHCTAALQSPMDTNFTIPETFQRMILHDSGPGNNRLILLGSRDLLDGLARAKLWLADGTFKVVPSLFFQLYTVHFELVPGLIPAAVYCLVQNKTRATYDRILDAIKTMIPTAVQGTETARAKHS</sequence>
<protein>
    <submittedName>
        <fullName evidence="1">Uncharacterized protein</fullName>
    </submittedName>
</protein>
<dbReference type="EMBL" id="CAWYQH010000001">
    <property type="protein sequence ID" value="CAK8671543.1"/>
    <property type="molecule type" value="Genomic_DNA"/>
</dbReference>
<evidence type="ECO:0000313" key="1">
    <source>
        <dbReference type="EMBL" id="CAK8671543.1"/>
    </source>
</evidence>
<organism evidence="1 3">
    <name type="scientific">Clavelina lepadiformis</name>
    <name type="common">Light-bulb sea squirt</name>
    <name type="synonym">Ascidia lepadiformis</name>
    <dbReference type="NCBI Taxonomy" id="159417"/>
    <lineage>
        <taxon>Eukaryota</taxon>
        <taxon>Metazoa</taxon>
        <taxon>Chordata</taxon>
        <taxon>Tunicata</taxon>
        <taxon>Ascidiacea</taxon>
        <taxon>Aplousobranchia</taxon>
        <taxon>Clavelinidae</taxon>
        <taxon>Clavelina</taxon>
    </lineage>
</organism>
<dbReference type="Proteomes" id="UP001642483">
    <property type="component" value="Unassembled WGS sequence"/>
</dbReference>
<evidence type="ECO:0000313" key="3">
    <source>
        <dbReference type="Proteomes" id="UP001642483"/>
    </source>
</evidence>
<evidence type="ECO:0000313" key="2">
    <source>
        <dbReference type="EMBL" id="CAK8678557.1"/>
    </source>
</evidence>